<organism evidence="1 2">
    <name type="scientific">Pholiota conissans</name>
    <dbReference type="NCBI Taxonomy" id="109636"/>
    <lineage>
        <taxon>Eukaryota</taxon>
        <taxon>Fungi</taxon>
        <taxon>Dikarya</taxon>
        <taxon>Basidiomycota</taxon>
        <taxon>Agaricomycotina</taxon>
        <taxon>Agaricomycetes</taxon>
        <taxon>Agaricomycetidae</taxon>
        <taxon>Agaricales</taxon>
        <taxon>Agaricineae</taxon>
        <taxon>Strophariaceae</taxon>
        <taxon>Pholiota</taxon>
    </lineage>
</organism>
<reference evidence="1" key="1">
    <citation type="submission" date="2020-11" db="EMBL/GenBank/DDBJ databases">
        <authorList>
            <consortium name="DOE Joint Genome Institute"/>
            <person name="Ahrendt S."/>
            <person name="Riley R."/>
            <person name="Andreopoulos W."/>
            <person name="Labutti K."/>
            <person name="Pangilinan J."/>
            <person name="Ruiz-Duenas F.J."/>
            <person name="Barrasa J.M."/>
            <person name="Sanchez-Garcia M."/>
            <person name="Camarero S."/>
            <person name="Miyauchi S."/>
            <person name="Serrano A."/>
            <person name="Linde D."/>
            <person name="Babiker R."/>
            <person name="Drula E."/>
            <person name="Ayuso-Fernandez I."/>
            <person name="Pacheco R."/>
            <person name="Padilla G."/>
            <person name="Ferreira P."/>
            <person name="Barriuso J."/>
            <person name="Kellner H."/>
            <person name="Castanera R."/>
            <person name="Alfaro M."/>
            <person name="Ramirez L."/>
            <person name="Pisabarro A.G."/>
            <person name="Kuo A."/>
            <person name="Tritt A."/>
            <person name="Lipzen A."/>
            <person name="He G."/>
            <person name="Yan M."/>
            <person name="Ng V."/>
            <person name="Cullen D."/>
            <person name="Martin F."/>
            <person name="Rosso M.-N."/>
            <person name="Henrissat B."/>
            <person name="Hibbett D."/>
            <person name="Martinez A.T."/>
            <person name="Grigoriev I.V."/>
        </authorList>
    </citation>
    <scope>NUCLEOTIDE SEQUENCE</scope>
    <source>
        <strain evidence="1">CIRM-BRFM 674</strain>
    </source>
</reference>
<sequence>MPRPHAANSTARTPRILLVSAMFPLPASKHSAEDYAFWLEKFLGHIETDVYFFAPPTFAPTVRSSRPTSLLITIDTTYPTPFDVPPLNGLETQYEAMHSKDREAFRHNPSLYAVWNAKPWLLNQAVEKMRERGEVYDYAFWSDAGSFRGEHAYRAWPDPARVHEVMDAGDAKDDRIFIPLTGVHPRTTRFWVEQQGPIDAEVSEGSFFGGAPAAISWYMQTFYAYHNYYLSLGLFVGKDQTLINALLLLFPDHFSTVYYRDALAPAHTRWPVLLPYFDAGFLGACGSEWYYYHFFLANEEEREHMRDMWIRDEANRRAWAAKWAGWIWWTERQRCRVTRSRNFEDILRDTFGNDWRPPQKLIEIS</sequence>
<evidence type="ECO:0000313" key="2">
    <source>
        <dbReference type="Proteomes" id="UP000807469"/>
    </source>
</evidence>
<evidence type="ECO:0000313" key="1">
    <source>
        <dbReference type="EMBL" id="KAF9485044.1"/>
    </source>
</evidence>
<comment type="caution">
    <text evidence="1">The sequence shown here is derived from an EMBL/GenBank/DDBJ whole genome shotgun (WGS) entry which is preliminary data.</text>
</comment>
<dbReference type="EMBL" id="MU155138">
    <property type="protein sequence ID" value="KAF9485044.1"/>
    <property type="molecule type" value="Genomic_DNA"/>
</dbReference>
<dbReference type="Proteomes" id="UP000807469">
    <property type="component" value="Unassembled WGS sequence"/>
</dbReference>
<dbReference type="OrthoDB" id="411632at2759"/>
<keyword evidence="2" id="KW-1185">Reference proteome</keyword>
<protein>
    <submittedName>
        <fullName evidence="1">Uncharacterized protein</fullName>
    </submittedName>
</protein>
<name>A0A9P5ZC95_9AGAR</name>
<proteinExistence type="predicted"/>
<dbReference type="AlphaFoldDB" id="A0A9P5ZC95"/>
<accession>A0A9P5ZC95</accession>
<gene>
    <name evidence="1" type="ORF">BDN70DRAFT_796517</name>
</gene>